<protein>
    <submittedName>
        <fullName evidence="1">Uncharacterized protein</fullName>
    </submittedName>
</protein>
<evidence type="ECO:0000313" key="1">
    <source>
        <dbReference type="EMBL" id="CEK70635.1"/>
    </source>
</evidence>
<reference evidence="1" key="1">
    <citation type="submission" date="2014-12" db="EMBL/GenBank/DDBJ databases">
        <title>Insight into the proteome of Arion vulgaris.</title>
        <authorList>
            <person name="Aradska J."/>
            <person name="Bulat T."/>
            <person name="Smidak R."/>
            <person name="Sarate P."/>
            <person name="Gangsoo J."/>
            <person name="Sialana F."/>
            <person name="Bilban M."/>
            <person name="Lubec G."/>
        </authorList>
    </citation>
    <scope>NUCLEOTIDE SEQUENCE</scope>
    <source>
        <tissue evidence="1">Skin</tissue>
    </source>
</reference>
<name>A0A0B6ZSA8_9EUPU</name>
<sequence length="97" mass="11186">MKKKQETGSVAETLQLNFDVEMATNQSIKKVHQHNITNTFQGELKRTNFTTYKKSDPNFKSSKVISFQLHPLLSSDIFDHLCINYQALLVIQKPQTM</sequence>
<dbReference type="EMBL" id="HACG01023770">
    <property type="protein sequence ID" value="CEK70635.1"/>
    <property type="molecule type" value="Transcribed_RNA"/>
</dbReference>
<proteinExistence type="predicted"/>
<organism evidence="1">
    <name type="scientific">Arion vulgaris</name>
    <dbReference type="NCBI Taxonomy" id="1028688"/>
    <lineage>
        <taxon>Eukaryota</taxon>
        <taxon>Metazoa</taxon>
        <taxon>Spiralia</taxon>
        <taxon>Lophotrochozoa</taxon>
        <taxon>Mollusca</taxon>
        <taxon>Gastropoda</taxon>
        <taxon>Heterobranchia</taxon>
        <taxon>Euthyneura</taxon>
        <taxon>Panpulmonata</taxon>
        <taxon>Eupulmonata</taxon>
        <taxon>Stylommatophora</taxon>
        <taxon>Helicina</taxon>
        <taxon>Arionoidea</taxon>
        <taxon>Arionidae</taxon>
        <taxon>Arion</taxon>
    </lineage>
</organism>
<gene>
    <name evidence="1" type="primary">ORF75021</name>
</gene>
<dbReference type="AlphaFoldDB" id="A0A0B6ZSA8"/>
<accession>A0A0B6ZSA8</accession>